<feature type="region of interest" description="Disordered" evidence="1">
    <location>
        <begin position="142"/>
        <end position="180"/>
    </location>
</feature>
<evidence type="ECO:0008006" key="4">
    <source>
        <dbReference type="Google" id="ProtNLM"/>
    </source>
</evidence>
<protein>
    <recommendedName>
        <fullName evidence="4">Reverse transcriptase domain-containing protein</fullName>
    </recommendedName>
</protein>
<organism evidence="2 3">
    <name type="scientific">Ficus carica</name>
    <name type="common">Common fig</name>
    <dbReference type="NCBI Taxonomy" id="3494"/>
    <lineage>
        <taxon>Eukaryota</taxon>
        <taxon>Viridiplantae</taxon>
        <taxon>Streptophyta</taxon>
        <taxon>Embryophyta</taxon>
        <taxon>Tracheophyta</taxon>
        <taxon>Spermatophyta</taxon>
        <taxon>Magnoliopsida</taxon>
        <taxon>eudicotyledons</taxon>
        <taxon>Gunneridae</taxon>
        <taxon>Pentapetalae</taxon>
        <taxon>rosids</taxon>
        <taxon>fabids</taxon>
        <taxon>Rosales</taxon>
        <taxon>Moraceae</taxon>
        <taxon>Ficeae</taxon>
        <taxon>Ficus</taxon>
    </lineage>
</organism>
<dbReference type="EMBL" id="BTGU01001221">
    <property type="protein sequence ID" value="GMN19140.1"/>
    <property type="molecule type" value="Genomic_DNA"/>
</dbReference>
<accession>A0AA87YW48</accession>
<reference evidence="2" key="1">
    <citation type="submission" date="2023-07" db="EMBL/GenBank/DDBJ databases">
        <title>draft genome sequence of fig (Ficus carica).</title>
        <authorList>
            <person name="Takahashi T."/>
            <person name="Nishimura K."/>
        </authorList>
    </citation>
    <scope>NUCLEOTIDE SEQUENCE</scope>
</reference>
<proteinExistence type="predicted"/>
<evidence type="ECO:0000313" key="2">
    <source>
        <dbReference type="EMBL" id="GMN19140.1"/>
    </source>
</evidence>
<dbReference type="Proteomes" id="UP001187192">
    <property type="component" value="Unassembled WGS sequence"/>
</dbReference>
<evidence type="ECO:0000313" key="3">
    <source>
        <dbReference type="Proteomes" id="UP001187192"/>
    </source>
</evidence>
<keyword evidence="3" id="KW-1185">Reference proteome</keyword>
<name>A0AA87YW48_FICCA</name>
<comment type="caution">
    <text evidence="2">The sequence shown here is derived from an EMBL/GenBank/DDBJ whole genome shotgun (WGS) entry which is preliminary data.</text>
</comment>
<gene>
    <name evidence="2" type="ORF">TIFTF001_039731</name>
</gene>
<evidence type="ECO:0000256" key="1">
    <source>
        <dbReference type="SAM" id="MobiDB-lite"/>
    </source>
</evidence>
<feature type="compositionally biased region" description="Low complexity" evidence="1">
    <location>
        <begin position="157"/>
        <end position="169"/>
    </location>
</feature>
<sequence>MVVQLQMQVQEQQILIKNLQANANKVKVPIDPPIAQPVQNRGVQNEKVKCASYNLMDDARIWWEGIELSRDMRNLSMTEAAKRFNQLARLCPHMVPNEEEWLRRMIGMLRPKIAVIVDSATAPPITTTECVKCALRAEYHLNKKKESQPRQSEVPKNNNNSRNCGNFRNQGRSHGGQWKQ</sequence>
<dbReference type="AlphaFoldDB" id="A0AA87YW48"/>